<dbReference type="PANTHER" id="PTHR31962">
    <property type="entry name" value="SPHINGOLIPID LONG CHAIN BASE-RESPONSIVE PROTEIN PIL1"/>
    <property type="match status" value="1"/>
</dbReference>
<feature type="region of interest" description="Disordered" evidence="1">
    <location>
        <begin position="18"/>
        <end position="61"/>
    </location>
</feature>
<reference evidence="2 3" key="1">
    <citation type="journal article" date="2011" name="PLoS Pathog.">
        <title>Endophytic Life Strategies Decoded by Genome and Transcriptome Analyses of the Mutualistic Root Symbiont Piriformospora indica.</title>
        <authorList>
            <person name="Zuccaro A."/>
            <person name="Lahrmann U."/>
            <person name="Guldener U."/>
            <person name="Langen G."/>
            <person name="Pfiffi S."/>
            <person name="Biedenkopf D."/>
            <person name="Wong P."/>
            <person name="Samans B."/>
            <person name="Grimm C."/>
            <person name="Basiewicz M."/>
            <person name="Murat C."/>
            <person name="Martin F."/>
            <person name="Kogel K.H."/>
        </authorList>
    </citation>
    <scope>NUCLEOTIDE SEQUENCE [LARGE SCALE GENOMIC DNA]</scope>
    <source>
        <strain evidence="2 3">DSM 11827</strain>
    </source>
</reference>
<feature type="compositionally biased region" description="Low complexity" evidence="1">
    <location>
        <begin position="452"/>
        <end position="463"/>
    </location>
</feature>
<dbReference type="GO" id="GO:0036286">
    <property type="term" value="C:eisosome filament"/>
    <property type="evidence" value="ECO:0007669"/>
    <property type="project" value="TreeGrafter"/>
</dbReference>
<dbReference type="PANTHER" id="PTHR31962:SF1">
    <property type="entry name" value="SPHINGOLIPID LONG CHAIN BASE-RESPONSIVE PROTEIN PIL1"/>
    <property type="match status" value="1"/>
</dbReference>
<dbReference type="GO" id="GO:0006897">
    <property type="term" value="P:endocytosis"/>
    <property type="evidence" value="ECO:0007669"/>
    <property type="project" value="TreeGrafter"/>
</dbReference>
<dbReference type="eggNOG" id="ENOG502QQ1T">
    <property type="taxonomic scope" value="Eukaryota"/>
</dbReference>
<gene>
    <name evidence="2" type="ORF">PIIN_04094</name>
</gene>
<sequence>MPGKGLIASLTDKAQAALASASGKTSSQQSHDSASTATATPGQSSYAAPTQEQSGTLSGRHHGLESISHTLRSLQVQYSSGVSQENRQLQLLITAAKGVALDFDAVGRESKAQSKELYLWGQTQGDDIKDVTDRLAYLTFVQGALSYTLATDLDKSRAAWKNVRDAEAQLAPRRAVRANLTQQMNKFKTEGGRTGGVDTKLAELEAQLKKAEADDAPLEKELELLKRTAIKESETMKWKALQEYGQKLVLLAGASEQLLRVLPSSPPEQYTGHQQTAAVRAALQNALDSGYVPKTEHLPLNVGSPTGETRSFGETHASELSTIATVTDNGHENSAPINPGSLNNNPAPIPHHYDAPTTGPPTHYNAPTSAPPTAYHAPDSAAHTSLAPPNDPVATPASSTVVPHAPTVAETGVPVTAGKEGPGPATGSLNQAQDEVRDRPTVGYGVGNSEQAPAYGGAAAVPVHESAEDEKRRLAAADQAQTTEPAPGYGGHQGGLVASTSTRRPPAHESAEDEKRRLEREERERILRGNERQDTKDDQGGAPPPAYQD</sequence>
<evidence type="ECO:0000313" key="2">
    <source>
        <dbReference type="EMBL" id="CCA70155.1"/>
    </source>
</evidence>
<evidence type="ECO:0000313" key="3">
    <source>
        <dbReference type="Proteomes" id="UP000007148"/>
    </source>
</evidence>
<dbReference type="GO" id="GO:0070941">
    <property type="term" value="P:eisosome assembly"/>
    <property type="evidence" value="ECO:0007669"/>
    <property type="project" value="TreeGrafter"/>
</dbReference>
<dbReference type="EMBL" id="CAFZ01000074">
    <property type="protein sequence ID" value="CCA70155.1"/>
    <property type="molecule type" value="Genomic_DNA"/>
</dbReference>
<protein>
    <submittedName>
        <fullName evidence="2">Uncharacterized protein</fullName>
    </submittedName>
</protein>
<feature type="compositionally biased region" description="Basic and acidic residues" evidence="1">
    <location>
        <begin position="506"/>
        <end position="539"/>
    </location>
</feature>
<keyword evidence="3" id="KW-1185">Reference proteome</keyword>
<dbReference type="OMA" id="HHQLRSF"/>
<dbReference type="InterPro" id="IPR027267">
    <property type="entry name" value="AH/BAR_dom_sf"/>
</dbReference>
<dbReference type="STRING" id="1109443.G4TFS1"/>
<organism evidence="2 3">
    <name type="scientific">Serendipita indica (strain DSM 11827)</name>
    <name type="common">Root endophyte fungus</name>
    <name type="synonym">Piriformospora indica</name>
    <dbReference type="NCBI Taxonomy" id="1109443"/>
    <lineage>
        <taxon>Eukaryota</taxon>
        <taxon>Fungi</taxon>
        <taxon>Dikarya</taxon>
        <taxon>Basidiomycota</taxon>
        <taxon>Agaricomycotina</taxon>
        <taxon>Agaricomycetes</taxon>
        <taxon>Sebacinales</taxon>
        <taxon>Serendipitaceae</taxon>
        <taxon>Serendipita</taxon>
    </lineage>
</organism>
<dbReference type="AlphaFoldDB" id="G4TFS1"/>
<dbReference type="GO" id="GO:0005886">
    <property type="term" value="C:plasma membrane"/>
    <property type="evidence" value="ECO:0007669"/>
    <property type="project" value="TreeGrafter"/>
</dbReference>
<evidence type="ECO:0000256" key="1">
    <source>
        <dbReference type="SAM" id="MobiDB-lite"/>
    </source>
</evidence>
<dbReference type="Proteomes" id="UP000007148">
    <property type="component" value="Unassembled WGS sequence"/>
</dbReference>
<feature type="compositionally biased region" description="Basic and acidic residues" evidence="1">
    <location>
        <begin position="465"/>
        <end position="475"/>
    </location>
</feature>
<accession>G4TFS1</accession>
<dbReference type="GO" id="GO:0008289">
    <property type="term" value="F:lipid binding"/>
    <property type="evidence" value="ECO:0007669"/>
    <property type="project" value="TreeGrafter"/>
</dbReference>
<dbReference type="HOGENOM" id="CLU_019994_0_0_1"/>
<comment type="caution">
    <text evidence="2">The sequence shown here is derived from an EMBL/GenBank/DDBJ whole genome shotgun (WGS) entry which is preliminary data.</text>
</comment>
<proteinExistence type="predicted"/>
<dbReference type="OrthoDB" id="5599269at2759"/>
<feature type="compositionally biased region" description="Polar residues" evidence="1">
    <location>
        <begin position="22"/>
        <end position="57"/>
    </location>
</feature>
<feature type="region of interest" description="Disordered" evidence="1">
    <location>
        <begin position="412"/>
        <end position="549"/>
    </location>
</feature>
<dbReference type="Pfam" id="PF13805">
    <property type="entry name" value="Pil1"/>
    <property type="match status" value="1"/>
</dbReference>
<dbReference type="InterPro" id="IPR028245">
    <property type="entry name" value="PIL1/LSP1"/>
</dbReference>
<feature type="region of interest" description="Disordered" evidence="1">
    <location>
        <begin position="328"/>
        <end position="400"/>
    </location>
</feature>
<dbReference type="InParanoid" id="G4TFS1"/>
<name>G4TFS1_SERID</name>
<dbReference type="Gene3D" id="1.20.1270.60">
    <property type="entry name" value="Arfaptin homology (AH) domain/BAR domain"/>
    <property type="match status" value="1"/>
</dbReference>
<dbReference type="FunCoup" id="G4TFS1">
    <property type="interactions" value="18"/>
</dbReference>